<dbReference type="GO" id="GO:0005576">
    <property type="term" value="C:extracellular region"/>
    <property type="evidence" value="ECO:0007669"/>
    <property type="project" value="TreeGrafter"/>
</dbReference>
<dbReference type="Pfam" id="PF00295">
    <property type="entry name" value="Glyco_hydro_28"/>
    <property type="match status" value="1"/>
</dbReference>
<evidence type="ECO:0000313" key="9">
    <source>
        <dbReference type="EMBL" id="THH20318.1"/>
    </source>
</evidence>
<keyword evidence="2" id="KW-0732">Signal</keyword>
<dbReference type="PANTHER" id="PTHR31884">
    <property type="entry name" value="POLYGALACTURONASE"/>
    <property type="match status" value="1"/>
</dbReference>
<dbReference type="PANTHER" id="PTHR31884:SF1">
    <property type="entry name" value="POLYGALACTURONASE"/>
    <property type="match status" value="1"/>
</dbReference>
<dbReference type="InterPro" id="IPR000743">
    <property type="entry name" value="Glyco_hydro_28"/>
</dbReference>
<evidence type="ECO:0000313" key="10">
    <source>
        <dbReference type="Proteomes" id="UP000310158"/>
    </source>
</evidence>
<evidence type="ECO:0000256" key="4">
    <source>
        <dbReference type="ARBA" id="ARBA00022801"/>
    </source>
</evidence>
<protein>
    <submittedName>
        <fullName evidence="9">Uncharacterized protein</fullName>
    </submittedName>
</protein>
<dbReference type="EMBL" id="SGPL01000024">
    <property type="protein sequence ID" value="THH20318.1"/>
    <property type="molecule type" value="Genomic_DNA"/>
</dbReference>
<dbReference type="GO" id="GO:0004650">
    <property type="term" value="F:polygalacturonase activity"/>
    <property type="evidence" value="ECO:0007669"/>
    <property type="project" value="InterPro"/>
</dbReference>
<dbReference type="OrthoDB" id="1546079at2759"/>
<dbReference type="InterPro" id="IPR050434">
    <property type="entry name" value="Glycosyl_hydrlase_28"/>
</dbReference>
<reference evidence="9 10" key="1">
    <citation type="submission" date="2019-02" db="EMBL/GenBank/DDBJ databases">
        <title>Genome sequencing of the rare red list fungi Bondarzewia mesenterica.</title>
        <authorList>
            <person name="Buettner E."/>
            <person name="Kellner H."/>
        </authorList>
    </citation>
    <scope>NUCLEOTIDE SEQUENCE [LARGE SCALE GENOMIC DNA]</scope>
    <source>
        <strain evidence="9 10">DSM 108281</strain>
    </source>
</reference>
<dbReference type="GO" id="GO:0045490">
    <property type="term" value="P:pectin catabolic process"/>
    <property type="evidence" value="ECO:0007669"/>
    <property type="project" value="TreeGrafter"/>
</dbReference>
<evidence type="ECO:0000256" key="3">
    <source>
        <dbReference type="ARBA" id="ARBA00022737"/>
    </source>
</evidence>
<evidence type="ECO:0000256" key="7">
    <source>
        <dbReference type="RuleBase" id="RU361169"/>
    </source>
</evidence>
<evidence type="ECO:0000256" key="1">
    <source>
        <dbReference type="ARBA" id="ARBA00008834"/>
    </source>
</evidence>
<dbReference type="InterPro" id="IPR012334">
    <property type="entry name" value="Pectin_lyas_fold"/>
</dbReference>
<comment type="caution">
    <text evidence="9">The sequence shown here is derived from an EMBL/GenBank/DDBJ whole genome shotgun (WGS) entry which is preliminary data.</text>
</comment>
<feature type="region of interest" description="Disordered" evidence="8">
    <location>
        <begin position="117"/>
        <end position="136"/>
    </location>
</feature>
<dbReference type="InterPro" id="IPR011050">
    <property type="entry name" value="Pectin_lyase_fold/virulence"/>
</dbReference>
<comment type="similarity">
    <text evidence="1 7">Belongs to the glycosyl hydrolase 28 family.</text>
</comment>
<keyword evidence="10" id="KW-1185">Reference proteome</keyword>
<gene>
    <name evidence="9" type="ORF">EW146_g1033</name>
</gene>
<dbReference type="SUPFAM" id="SSF51126">
    <property type="entry name" value="Pectin lyase-like"/>
    <property type="match status" value="1"/>
</dbReference>
<keyword evidence="4 7" id="KW-0378">Hydrolase</keyword>
<dbReference type="Proteomes" id="UP000310158">
    <property type="component" value="Unassembled WGS sequence"/>
</dbReference>
<keyword evidence="3" id="KW-0677">Repeat</keyword>
<dbReference type="AlphaFoldDB" id="A0A4S4M704"/>
<dbReference type="GO" id="GO:0071555">
    <property type="term" value="P:cell wall organization"/>
    <property type="evidence" value="ECO:0007669"/>
    <property type="project" value="UniProtKB-KW"/>
</dbReference>
<keyword evidence="6" id="KW-0961">Cell wall biogenesis/degradation</keyword>
<evidence type="ECO:0000256" key="6">
    <source>
        <dbReference type="ARBA" id="ARBA00023316"/>
    </source>
</evidence>
<name>A0A4S4M704_9AGAM</name>
<evidence type="ECO:0000256" key="2">
    <source>
        <dbReference type="ARBA" id="ARBA00022729"/>
    </source>
</evidence>
<keyword evidence="5 7" id="KW-0326">Glycosidase</keyword>
<organism evidence="9 10">
    <name type="scientific">Bondarzewia mesenterica</name>
    <dbReference type="NCBI Taxonomy" id="1095465"/>
    <lineage>
        <taxon>Eukaryota</taxon>
        <taxon>Fungi</taxon>
        <taxon>Dikarya</taxon>
        <taxon>Basidiomycota</taxon>
        <taxon>Agaricomycotina</taxon>
        <taxon>Agaricomycetes</taxon>
        <taxon>Russulales</taxon>
        <taxon>Bondarzewiaceae</taxon>
        <taxon>Bondarzewia</taxon>
    </lineage>
</organism>
<evidence type="ECO:0000256" key="8">
    <source>
        <dbReference type="SAM" id="MobiDB-lite"/>
    </source>
</evidence>
<accession>A0A4S4M704</accession>
<evidence type="ECO:0000256" key="5">
    <source>
        <dbReference type="ARBA" id="ARBA00023295"/>
    </source>
</evidence>
<sequence length="283" mass="30143">MHDRQYQCIHLPAGKVFNLDLADKKTVNMHRPASLFQITGNSIAFNGNGYTFDGNGPFNWDGQGTDGGFTKPHPLMKIKISGSWNNVKVLNSPAQTYSISYPGPLVMSKLTIDDSADDAANSASNGRAAGPNTDGFDASTTNLTIENSFVPHKFWHDKHAAYAFPQKMRLRAVLPATKLSASRLMPVQQMLQSIMSPTPETKAAVIVASASSQSYPSTLGTPGTGVAISDINFTGGETSPTVNSGAKRVAAKCGSDTWYWSSLKVSGGSAGSTKNCDVKNFSQ</sequence>
<dbReference type="Gene3D" id="2.160.20.10">
    <property type="entry name" value="Single-stranded right-handed beta-helix, Pectin lyase-like"/>
    <property type="match status" value="1"/>
</dbReference>
<proteinExistence type="inferred from homology"/>